<evidence type="ECO:0000256" key="2">
    <source>
        <dbReference type="SAM" id="MobiDB-lite"/>
    </source>
</evidence>
<evidence type="ECO:0000256" key="3">
    <source>
        <dbReference type="SAM" id="Phobius"/>
    </source>
</evidence>
<accession>A0A2V1HNQ4</accession>
<keyword evidence="3" id="KW-0812">Transmembrane</keyword>
<feature type="transmembrane region" description="Helical" evidence="3">
    <location>
        <begin position="33"/>
        <end position="53"/>
    </location>
</feature>
<dbReference type="Proteomes" id="UP000244893">
    <property type="component" value="Unassembled WGS sequence"/>
</dbReference>
<keyword evidence="5" id="KW-1185">Reference proteome</keyword>
<evidence type="ECO:0000256" key="1">
    <source>
        <dbReference type="SAM" id="Coils"/>
    </source>
</evidence>
<name>A0A2V1HNQ4_9MICO</name>
<gene>
    <name evidence="4" type="ORF">DDQ50_10615</name>
</gene>
<feature type="region of interest" description="Disordered" evidence="2">
    <location>
        <begin position="1"/>
        <end position="28"/>
    </location>
</feature>
<dbReference type="AlphaFoldDB" id="A0A2V1HNQ4"/>
<reference evidence="4 5" key="1">
    <citation type="submission" date="2018-05" db="EMBL/GenBank/DDBJ databases">
        <title>Amnibacterium sp. M8JJ-5, whole genome shotgun sequence.</title>
        <authorList>
            <person name="Tuo L."/>
        </authorList>
    </citation>
    <scope>NUCLEOTIDE SEQUENCE [LARGE SCALE GENOMIC DNA]</scope>
    <source>
        <strain evidence="4 5">M8JJ-5</strain>
    </source>
</reference>
<evidence type="ECO:0000313" key="5">
    <source>
        <dbReference type="Proteomes" id="UP000244893"/>
    </source>
</evidence>
<organism evidence="4 5">
    <name type="scientific">Amnibacterium flavum</name>
    <dbReference type="NCBI Taxonomy" id="2173173"/>
    <lineage>
        <taxon>Bacteria</taxon>
        <taxon>Bacillati</taxon>
        <taxon>Actinomycetota</taxon>
        <taxon>Actinomycetes</taxon>
        <taxon>Micrococcales</taxon>
        <taxon>Microbacteriaceae</taxon>
        <taxon>Amnibacterium</taxon>
    </lineage>
</organism>
<dbReference type="OrthoDB" id="9787474at2"/>
<protein>
    <submittedName>
        <fullName evidence="4">Uncharacterized protein</fullName>
    </submittedName>
</protein>
<comment type="caution">
    <text evidence="4">The sequence shown here is derived from an EMBL/GenBank/DDBJ whole genome shotgun (WGS) entry which is preliminary data.</text>
</comment>
<sequence length="305" mass="32936">MTFFEPDGPAGWSSGSQPRSTPPRRRRDGLRNALTVVGSALGAAALIIVMLMVTTPGDSPLAAFGFLAPPSEEIVQLADDMHLTEEGRTIFYDTNPELLSGAGFRDRCDGVPEQTGDDADEYSTVGCYGGFDRIVVFQPADPRLAGSAVTTAAHELLHAAYERLNLTERTDIDQLTEAAVDAVPIGDPVHEQIAASVGDQPFNLGTERFAYLGTQIIDLAPKLETYYARFIADRLALVEIYAAQQALFQSIAVELDQDYAKLAELGRDYDAASSQAAAAQELRDRIEELNAEWNALAEALDPAGR</sequence>
<dbReference type="RefSeq" id="WP_116756702.1">
    <property type="nucleotide sequence ID" value="NZ_JBHUEX010000001.1"/>
</dbReference>
<keyword evidence="1" id="KW-0175">Coiled coil</keyword>
<keyword evidence="3" id="KW-1133">Transmembrane helix</keyword>
<dbReference type="EMBL" id="QEOP01000002">
    <property type="protein sequence ID" value="PVZ94188.1"/>
    <property type="molecule type" value="Genomic_DNA"/>
</dbReference>
<feature type="coiled-coil region" evidence="1">
    <location>
        <begin position="262"/>
        <end position="299"/>
    </location>
</feature>
<proteinExistence type="predicted"/>
<keyword evidence="3" id="KW-0472">Membrane</keyword>
<evidence type="ECO:0000313" key="4">
    <source>
        <dbReference type="EMBL" id="PVZ94188.1"/>
    </source>
</evidence>